<evidence type="ECO:0000259" key="8">
    <source>
        <dbReference type="PROSITE" id="PS50893"/>
    </source>
</evidence>
<dbReference type="Pfam" id="PF08352">
    <property type="entry name" value="oligo_HPY"/>
    <property type="match status" value="1"/>
</dbReference>
<dbReference type="SMART" id="SM00382">
    <property type="entry name" value="AAA"/>
    <property type="match status" value="1"/>
</dbReference>
<dbReference type="FunFam" id="3.40.50.300:FF:000016">
    <property type="entry name" value="Oligopeptide ABC transporter ATP-binding component"/>
    <property type="match status" value="1"/>
</dbReference>
<dbReference type="NCBIfam" id="TIGR01727">
    <property type="entry name" value="oligo_HPY"/>
    <property type="match status" value="1"/>
</dbReference>
<evidence type="ECO:0000256" key="3">
    <source>
        <dbReference type="ARBA" id="ARBA00022448"/>
    </source>
</evidence>
<dbReference type="RefSeq" id="WP_111252703.1">
    <property type="nucleotide sequence ID" value="NZ_POTW01000001.1"/>
</dbReference>
<evidence type="ECO:0000313" key="10">
    <source>
        <dbReference type="Proteomes" id="UP000248764"/>
    </source>
</evidence>
<dbReference type="EMBL" id="POTW01000001">
    <property type="protein sequence ID" value="PZF86704.1"/>
    <property type="molecule type" value="Genomic_DNA"/>
</dbReference>
<dbReference type="Proteomes" id="UP000248764">
    <property type="component" value="Unassembled WGS sequence"/>
</dbReference>
<proteinExistence type="inferred from homology"/>
<organism evidence="9 10">
    <name type="scientific">Jiangella anatolica</name>
    <dbReference type="NCBI Taxonomy" id="2670374"/>
    <lineage>
        <taxon>Bacteria</taxon>
        <taxon>Bacillati</taxon>
        <taxon>Actinomycetota</taxon>
        <taxon>Actinomycetes</taxon>
        <taxon>Jiangellales</taxon>
        <taxon>Jiangellaceae</taxon>
        <taxon>Jiangella</taxon>
    </lineage>
</organism>
<keyword evidence="3" id="KW-0813">Transport</keyword>
<dbReference type="GO" id="GO:0016887">
    <property type="term" value="F:ATP hydrolysis activity"/>
    <property type="evidence" value="ECO:0007669"/>
    <property type="project" value="InterPro"/>
</dbReference>
<dbReference type="InterPro" id="IPR013563">
    <property type="entry name" value="Oligopep_ABC_C"/>
</dbReference>
<reference evidence="9 10" key="1">
    <citation type="submission" date="2018-01" db="EMBL/GenBank/DDBJ databases">
        <title>Draft genome sequence of Jiangella sp. GTF31.</title>
        <authorList>
            <person name="Sahin N."/>
            <person name="Ay H."/>
            <person name="Saygin H."/>
        </authorList>
    </citation>
    <scope>NUCLEOTIDE SEQUENCE [LARGE SCALE GENOMIC DNA]</scope>
    <source>
        <strain evidence="9 10">GTF31</strain>
    </source>
</reference>
<comment type="subcellular location">
    <subcellularLocation>
        <location evidence="1">Cell membrane</location>
        <topology evidence="1">Peripheral membrane protein</topology>
    </subcellularLocation>
</comment>
<keyword evidence="10" id="KW-1185">Reference proteome</keyword>
<keyword evidence="7" id="KW-0472">Membrane</keyword>
<evidence type="ECO:0000256" key="4">
    <source>
        <dbReference type="ARBA" id="ARBA00022475"/>
    </source>
</evidence>
<keyword evidence="6 9" id="KW-0067">ATP-binding</keyword>
<sequence>MTEPLLSIENLVTEFRVEGGVVPAVNGAGYHVMPGETVGIVGESGSGKSVTVASVLGLLPSSGRVVSGTTRFAGRDLLALRERELEQIRGRDIGLVFQDPMTALNPVMTIGEQIAEGLRRHQAGLSRRAAGARVAELLAEVGIPSPKERARQYPHQFSGGMRQRAMIAMAMANRPRLIIADEPTTALDVTIQAQILDLLRRVQREHDAALVMITHDLGVIAEMTERVVVMYAGRVVETADVDSIFHRPRHPYTRGLLRSLPRLGERRDELPAIGGQPPDPRRLPDGCSFRVRCDLSGGRAECGFQPALTEVAAGHVSACHFHAELAAEEVA</sequence>
<feature type="domain" description="ABC transporter" evidence="8">
    <location>
        <begin position="6"/>
        <end position="257"/>
    </location>
</feature>
<dbReference type="InterPro" id="IPR027417">
    <property type="entry name" value="P-loop_NTPase"/>
</dbReference>
<evidence type="ECO:0000256" key="2">
    <source>
        <dbReference type="ARBA" id="ARBA00005417"/>
    </source>
</evidence>
<dbReference type="PANTHER" id="PTHR43297">
    <property type="entry name" value="OLIGOPEPTIDE TRANSPORT ATP-BINDING PROTEIN APPD"/>
    <property type="match status" value="1"/>
</dbReference>
<name>A0A2W2C1V2_9ACTN</name>
<keyword evidence="4" id="KW-1003">Cell membrane</keyword>
<evidence type="ECO:0000256" key="5">
    <source>
        <dbReference type="ARBA" id="ARBA00022741"/>
    </source>
</evidence>
<dbReference type="CDD" id="cd03257">
    <property type="entry name" value="ABC_NikE_OppD_transporters"/>
    <property type="match status" value="1"/>
</dbReference>
<dbReference type="GO" id="GO:0005524">
    <property type="term" value="F:ATP binding"/>
    <property type="evidence" value="ECO:0007669"/>
    <property type="project" value="UniProtKB-KW"/>
</dbReference>
<dbReference type="GO" id="GO:0005886">
    <property type="term" value="C:plasma membrane"/>
    <property type="evidence" value="ECO:0007669"/>
    <property type="project" value="UniProtKB-SubCell"/>
</dbReference>
<evidence type="ECO:0000256" key="7">
    <source>
        <dbReference type="ARBA" id="ARBA00023136"/>
    </source>
</evidence>
<dbReference type="InterPro" id="IPR003439">
    <property type="entry name" value="ABC_transporter-like_ATP-bd"/>
</dbReference>
<dbReference type="SUPFAM" id="SSF52540">
    <property type="entry name" value="P-loop containing nucleoside triphosphate hydrolases"/>
    <property type="match status" value="1"/>
</dbReference>
<dbReference type="PROSITE" id="PS50893">
    <property type="entry name" value="ABC_TRANSPORTER_2"/>
    <property type="match status" value="1"/>
</dbReference>
<dbReference type="InterPro" id="IPR017871">
    <property type="entry name" value="ABC_transporter-like_CS"/>
</dbReference>
<dbReference type="PROSITE" id="PS00211">
    <property type="entry name" value="ABC_TRANSPORTER_1"/>
    <property type="match status" value="1"/>
</dbReference>
<dbReference type="InterPro" id="IPR003593">
    <property type="entry name" value="AAA+_ATPase"/>
</dbReference>
<evidence type="ECO:0000313" key="9">
    <source>
        <dbReference type="EMBL" id="PZF86704.1"/>
    </source>
</evidence>
<protein>
    <submittedName>
        <fullName evidence="9">Dipeptide ABC transporter ATP-binding protein DppD</fullName>
    </submittedName>
</protein>
<accession>A0A2W2C1V2</accession>
<dbReference type="AlphaFoldDB" id="A0A2W2C1V2"/>
<dbReference type="Gene3D" id="3.40.50.300">
    <property type="entry name" value="P-loop containing nucleotide triphosphate hydrolases"/>
    <property type="match status" value="1"/>
</dbReference>
<keyword evidence="5" id="KW-0547">Nucleotide-binding</keyword>
<gene>
    <name evidence="9" type="primary">dppD</name>
    <name evidence="9" type="ORF">C1I92_00590</name>
</gene>
<comment type="caution">
    <text evidence="9">The sequence shown here is derived from an EMBL/GenBank/DDBJ whole genome shotgun (WGS) entry which is preliminary data.</text>
</comment>
<dbReference type="Pfam" id="PF00005">
    <property type="entry name" value="ABC_tran"/>
    <property type="match status" value="1"/>
</dbReference>
<evidence type="ECO:0000256" key="1">
    <source>
        <dbReference type="ARBA" id="ARBA00004202"/>
    </source>
</evidence>
<evidence type="ECO:0000256" key="6">
    <source>
        <dbReference type="ARBA" id="ARBA00022840"/>
    </source>
</evidence>
<dbReference type="GO" id="GO:0015833">
    <property type="term" value="P:peptide transport"/>
    <property type="evidence" value="ECO:0007669"/>
    <property type="project" value="InterPro"/>
</dbReference>
<dbReference type="PANTHER" id="PTHR43297:SF2">
    <property type="entry name" value="DIPEPTIDE TRANSPORT ATP-BINDING PROTEIN DPPD"/>
    <property type="match status" value="1"/>
</dbReference>
<comment type="similarity">
    <text evidence="2">Belongs to the ABC transporter superfamily.</text>
</comment>
<dbReference type="InterPro" id="IPR050388">
    <property type="entry name" value="ABC_Ni/Peptide_Import"/>
</dbReference>